<dbReference type="EMBL" id="CASHTH010004171">
    <property type="protein sequence ID" value="CAI8054378.1"/>
    <property type="molecule type" value="Genomic_DNA"/>
</dbReference>
<dbReference type="PROSITE" id="PS50853">
    <property type="entry name" value="FN3"/>
    <property type="match status" value="1"/>
</dbReference>
<gene>
    <name evidence="2" type="ORF">GBAR_LOCUS29681</name>
</gene>
<name>A0AA35TUY9_GEOBA</name>
<feature type="domain" description="Fibronectin type-III" evidence="1">
    <location>
        <begin position="1"/>
        <end position="47"/>
    </location>
</feature>
<keyword evidence="3" id="KW-1185">Reference proteome</keyword>
<dbReference type="CDD" id="cd00063">
    <property type="entry name" value="FN3"/>
    <property type="match status" value="1"/>
</dbReference>
<reference evidence="2" key="1">
    <citation type="submission" date="2023-03" db="EMBL/GenBank/DDBJ databases">
        <authorList>
            <person name="Steffen K."/>
            <person name="Cardenas P."/>
        </authorList>
    </citation>
    <scope>NUCLEOTIDE SEQUENCE</scope>
</reference>
<feature type="non-terminal residue" evidence="2">
    <location>
        <position position="118"/>
    </location>
</feature>
<dbReference type="InterPro" id="IPR036116">
    <property type="entry name" value="FN3_sf"/>
</dbReference>
<sequence length="118" mass="12949">PQSPSSQSESLTATGFSPNTLYSCSLTAENSQGSGPPAVVTFTTKDYKYFQLRLQSVLPCSEVIATLTEQKLKDIETKIVQILKAGCAECSSDMLDEQSFSCFEESPSFLTYRARLGW</sequence>
<dbReference type="Proteomes" id="UP001174909">
    <property type="component" value="Unassembled WGS sequence"/>
</dbReference>
<dbReference type="InterPro" id="IPR013783">
    <property type="entry name" value="Ig-like_fold"/>
</dbReference>
<comment type="caution">
    <text evidence="2">The sequence shown here is derived from an EMBL/GenBank/DDBJ whole genome shotgun (WGS) entry which is preliminary data.</text>
</comment>
<evidence type="ECO:0000313" key="2">
    <source>
        <dbReference type="EMBL" id="CAI8054378.1"/>
    </source>
</evidence>
<dbReference type="Gene3D" id="2.60.40.10">
    <property type="entry name" value="Immunoglobulins"/>
    <property type="match status" value="1"/>
</dbReference>
<evidence type="ECO:0000259" key="1">
    <source>
        <dbReference type="PROSITE" id="PS50853"/>
    </source>
</evidence>
<protein>
    <recommendedName>
        <fullName evidence="1">Fibronectin type-III domain-containing protein</fullName>
    </recommendedName>
</protein>
<proteinExistence type="predicted"/>
<dbReference type="SUPFAM" id="SSF49265">
    <property type="entry name" value="Fibronectin type III"/>
    <property type="match status" value="1"/>
</dbReference>
<accession>A0AA35TUY9</accession>
<dbReference type="InterPro" id="IPR003961">
    <property type="entry name" value="FN3_dom"/>
</dbReference>
<feature type="non-terminal residue" evidence="2">
    <location>
        <position position="1"/>
    </location>
</feature>
<evidence type="ECO:0000313" key="3">
    <source>
        <dbReference type="Proteomes" id="UP001174909"/>
    </source>
</evidence>
<dbReference type="AlphaFoldDB" id="A0AA35TUY9"/>
<organism evidence="2 3">
    <name type="scientific">Geodia barretti</name>
    <name type="common">Barrett's horny sponge</name>
    <dbReference type="NCBI Taxonomy" id="519541"/>
    <lineage>
        <taxon>Eukaryota</taxon>
        <taxon>Metazoa</taxon>
        <taxon>Porifera</taxon>
        <taxon>Demospongiae</taxon>
        <taxon>Heteroscleromorpha</taxon>
        <taxon>Tetractinellida</taxon>
        <taxon>Astrophorina</taxon>
        <taxon>Geodiidae</taxon>
        <taxon>Geodia</taxon>
    </lineage>
</organism>